<accession>Q11G97</accession>
<dbReference type="InterPro" id="IPR015797">
    <property type="entry name" value="NUDIX_hydrolase-like_dom_sf"/>
</dbReference>
<reference evidence="4" key="1">
    <citation type="submission" date="2006-06" db="EMBL/GenBank/DDBJ databases">
        <title>Complete sequence of chromosome of Chelativorans sp. BNC1.</title>
        <authorList>
            <consortium name="US DOE Joint Genome Institute"/>
            <person name="Copeland A."/>
            <person name="Lucas S."/>
            <person name="Lapidus A."/>
            <person name="Barry K."/>
            <person name="Detter J.C."/>
            <person name="Glavina del Rio T."/>
            <person name="Hammon N."/>
            <person name="Israni S."/>
            <person name="Dalin E."/>
            <person name="Tice H."/>
            <person name="Pitluck S."/>
            <person name="Chertkov O."/>
            <person name="Brettin T."/>
            <person name="Bruce D."/>
            <person name="Han C."/>
            <person name="Tapia R."/>
            <person name="Gilna P."/>
            <person name="Schmutz J."/>
            <person name="Larimer F."/>
            <person name="Land M."/>
            <person name="Hauser L."/>
            <person name="Kyrpides N."/>
            <person name="Mikhailova N."/>
            <person name="Richardson P."/>
        </authorList>
    </citation>
    <scope>NUCLEOTIDE SEQUENCE</scope>
    <source>
        <strain evidence="4">BNC1</strain>
    </source>
</reference>
<evidence type="ECO:0000259" key="3">
    <source>
        <dbReference type="PROSITE" id="PS51462"/>
    </source>
</evidence>
<keyword evidence="2 4" id="KW-0378">Hydrolase</keyword>
<dbReference type="PROSITE" id="PS00893">
    <property type="entry name" value="NUDIX_BOX"/>
    <property type="match status" value="1"/>
</dbReference>
<dbReference type="AlphaFoldDB" id="Q11G97"/>
<dbReference type="Gene3D" id="3.90.79.10">
    <property type="entry name" value="Nucleoside Triphosphate Pyrophosphohydrolase"/>
    <property type="match status" value="1"/>
</dbReference>
<dbReference type="GO" id="GO:0016787">
    <property type="term" value="F:hydrolase activity"/>
    <property type="evidence" value="ECO:0007669"/>
    <property type="project" value="UniProtKB-KW"/>
</dbReference>
<dbReference type="InterPro" id="IPR000086">
    <property type="entry name" value="NUDIX_hydrolase_dom"/>
</dbReference>
<dbReference type="PANTHER" id="PTHR43046:SF14">
    <property type="entry name" value="MUTT_NUDIX FAMILY PROTEIN"/>
    <property type="match status" value="1"/>
</dbReference>
<dbReference type="CDD" id="cd04680">
    <property type="entry name" value="NUDIX_Hydrolase"/>
    <property type="match status" value="1"/>
</dbReference>
<evidence type="ECO:0000256" key="1">
    <source>
        <dbReference type="ARBA" id="ARBA00001946"/>
    </source>
</evidence>
<sequence length="165" mass="18715">MPSPAHAETRTAEQMRFRVKLFHLWHLFRRPLTLGVRGVVFDQQRREVFLVKHTYVGGWHLPGGGVEPGETMLSCLARELQEEGNIVLTGAPQLKSIHFNGKASRRDHVAIYLITQFAQTAPRKPDLEIADARFFPLDALPEGTTEGTRRRLGEIFSDLEVSADW</sequence>
<organism evidence="4">
    <name type="scientific">Chelativorans sp. (strain BNC1)</name>
    <dbReference type="NCBI Taxonomy" id="266779"/>
    <lineage>
        <taxon>Bacteria</taxon>
        <taxon>Pseudomonadati</taxon>
        <taxon>Pseudomonadota</taxon>
        <taxon>Alphaproteobacteria</taxon>
        <taxon>Hyphomicrobiales</taxon>
        <taxon>Phyllobacteriaceae</taxon>
        <taxon>Chelativorans</taxon>
    </lineage>
</organism>
<dbReference type="HOGENOM" id="CLU_037162_10_1_5"/>
<name>Q11G97_CHESB</name>
<dbReference type="SUPFAM" id="SSF55811">
    <property type="entry name" value="Nudix"/>
    <property type="match status" value="1"/>
</dbReference>
<dbReference type="PROSITE" id="PS51462">
    <property type="entry name" value="NUDIX"/>
    <property type="match status" value="1"/>
</dbReference>
<evidence type="ECO:0000313" key="4">
    <source>
        <dbReference type="EMBL" id="ABG63578.1"/>
    </source>
</evidence>
<gene>
    <name evidence="4" type="ordered locus">Meso_2186</name>
</gene>
<dbReference type="OrthoDB" id="9800065at2"/>
<comment type="cofactor">
    <cofactor evidence="1">
        <name>Mg(2+)</name>
        <dbReference type="ChEBI" id="CHEBI:18420"/>
    </cofactor>
</comment>
<dbReference type="PANTHER" id="PTHR43046">
    <property type="entry name" value="GDP-MANNOSE MANNOSYL HYDROLASE"/>
    <property type="match status" value="1"/>
</dbReference>
<feature type="domain" description="Nudix hydrolase" evidence="3">
    <location>
        <begin position="31"/>
        <end position="157"/>
    </location>
</feature>
<dbReference type="EMBL" id="CP000390">
    <property type="protein sequence ID" value="ABG63578.1"/>
    <property type="molecule type" value="Genomic_DNA"/>
</dbReference>
<dbReference type="Pfam" id="PF00293">
    <property type="entry name" value="NUDIX"/>
    <property type="match status" value="1"/>
</dbReference>
<dbReference type="STRING" id="266779.Meso_2186"/>
<dbReference type="InterPro" id="IPR020084">
    <property type="entry name" value="NUDIX_hydrolase_CS"/>
</dbReference>
<proteinExistence type="predicted"/>
<protein>
    <submittedName>
        <fullName evidence="4">NUDIX hydrolase</fullName>
    </submittedName>
</protein>
<dbReference type="eggNOG" id="COG1051">
    <property type="taxonomic scope" value="Bacteria"/>
</dbReference>
<evidence type="ECO:0000256" key="2">
    <source>
        <dbReference type="ARBA" id="ARBA00022801"/>
    </source>
</evidence>
<dbReference type="KEGG" id="mes:Meso_2186"/>